<name>A0A9P7M5X9_9HYPO</name>
<comment type="caution">
    <text evidence="1">The sequence shown here is derived from an EMBL/GenBank/DDBJ whole genome shotgun (WGS) entry which is preliminary data.</text>
</comment>
<organism evidence="1 2">
    <name type="scientific">Claviceps pazoutovae</name>
    <dbReference type="NCBI Taxonomy" id="1649127"/>
    <lineage>
        <taxon>Eukaryota</taxon>
        <taxon>Fungi</taxon>
        <taxon>Dikarya</taxon>
        <taxon>Ascomycota</taxon>
        <taxon>Pezizomycotina</taxon>
        <taxon>Sordariomycetes</taxon>
        <taxon>Hypocreomycetidae</taxon>
        <taxon>Hypocreales</taxon>
        <taxon>Clavicipitaceae</taxon>
        <taxon>Claviceps</taxon>
    </lineage>
</organism>
<dbReference type="Proteomes" id="UP000706124">
    <property type="component" value="Unassembled WGS sequence"/>
</dbReference>
<evidence type="ECO:0000313" key="1">
    <source>
        <dbReference type="EMBL" id="KAG5930363.1"/>
    </source>
</evidence>
<accession>A0A9P7M5X9</accession>
<feature type="non-terminal residue" evidence="1">
    <location>
        <position position="218"/>
    </location>
</feature>
<sequence>MSPLDALDAQSQAQIHAVIQQAVRDGLAATEQRLAQSEAVREQQAAQLAADLNTALQQLHGAQSALQATAAANPAVTHQRPPPMRSLFDGTASQFRSWRITIEDRLATDCVGLTPRQQWIFVNDSLADPIQKRLAHYFESGERRDWSATDFIAYLDTLYADSTTFGEARYQLLQLRQRANEQFTEFLVRFESQLAKADRLNIPDIDKIDLLQVALHTG</sequence>
<dbReference type="OrthoDB" id="4366649at2759"/>
<gene>
    <name evidence="1" type="ORF">E4U60_007093</name>
</gene>
<protein>
    <recommendedName>
        <fullName evidence="3">Retrotransposon gag domain-containing protein</fullName>
    </recommendedName>
</protein>
<reference evidence="1 2" key="1">
    <citation type="journal article" date="2020" name="bioRxiv">
        <title>Whole genome comparisons of ergot fungi reveals the divergence and evolution of species within the genus Claviceps are the result of varying mechanisms driving genome evolution and host range expansion.</title>
        <authorList>
            <person name="Wyka S.A."/>
            <person name="Mondo S.J."/>
            <person name="Liu M."/>
            <person name="Dettman J."/>
            <person name="Nalam V."/>
            <person name="Broders K.D."/>
        </authorList>
    </citation>
    <scope>NUCLEOTIDE SEQUENCE [LARGE SCALE GENOMIC DNA]</scope>
    <source>
        <strain evidence="1 2">CCC 1485</strain>
    </source>
</reference>
<dbReference type="AlphaFoldDB" id="A0A9P7M5X9"/>
<dbReference type="EMBL" id="SRPO01000754">
    <property type="protein sequence ID" value="KAG5930363.1"/>
    <property type="molecule type" value="Genomic_DNA"/>
</dbReference>
<evidence type="ECO:0000313" key="2">
    <source>
        <dbReference type="Proteomes" id="UP000706124"/>
    </source>
</evidence>
<keyword evidence="2" id="KW-1185">Reference proteome</keyword>
<proteinExistence type="predicted"/>
<evidence type="ECO:0008006" key="3">
    <source>
        <dbReference type="Google" id="ProtNLM"/>
    </source>
</evidence>